<dbReference type="OrthoDB" id="9792500at2"/>
<dbReference type="Proteomes" id="UP000023430">
    <property type="component" value="Unassembled WGS sequence"/>
</dbReference>
<proteinExistence type="inferred from homology"/>
<evidence type="ECO:0000259" key="2">
    <source>
        <dbReference type="Pfam" id="PF00582"/>
    </source>
</evidence>
<keyword evidence="4" id="KW-1185">Reference proteome</keyword>
<accession>X7FC25</accession>
<dbReference type="PRINTS" id="PR01438">
    <property type="entry name" value="UNVRSLSTRESS"/>
</dbReference>
<dbReference type="Pfam" id="PF00582">
    <property type="entry name" value="Usp"/>
    <property type="match status" value="1"/>
</dbReference>
<dbReference type="AlphaFoldDB" id="X7FC25"/>
<dbReference type="InterPro" id="IPR014729">
    <property type="entry name" value="Rossmann-like_a/b/a_fold"/>
</dbReference>
<name>X7FC25_9RHOB</name>
<evidence type="ECO:0000256" key="1">
    <source>
        <dbReference type="ARBA" id="ARBA00008791"/>
    </source>
</evidence>
<comment type="similarity">
    <text evidence="1">Belongs to the universal stress protein A family.</text>
</comment>
<dbReference type="eggNOG" id="COG0589">
    <property type="taxonomic scope" value="Bacteria"/>
</dbReference>
<organism evidence="3 4">
    <name type="scientific">Roseivivax isoporae LMG 25204</name>
    <dbReference type="NCBI Taxonomy" id="1449351"/>
    <lineage>
        <taxon>Bacteria</taxon>
        <taxon>Pseudomonadati</taxon>
        <taxon>Pseudomonadota</taxon>
        <taxon>Alphaproteobacteria</taxon>
        <taxon>Rhodobacterales</taxon>
        <taxon>Roseobacteraceae</taxon>
        <taxon>Roseivivax</taxon>
    </lineage>
</organism>
<dbReference type="CDD" id="cd00293">
    <property type="entry name" value="USP-like"/>
    <property type="match status" value="1"/>
</dbReference>
<feature type="domain" description="UspA" evidence="2">
    <location>
        <begin position="1"/>
        <end position="137"/>
    </location>
</feature>
<evidence type="ECO:0000313" key="4">
    <source>
        <dbReference type="Proteomes" id="UP000023430"/>
    </source>
</evidence>
<dbReference type="SUPFAM" id="SSF52402">
    <property type="entry name" value="Adenine nucleotide alpha hydrolases-like"/>
    <property type="match status" value="1"/>
</dbReference>
<dbReference type="InterPro" id="IPR006015">
    <property type="entry name" value="Universal_stress_UspA"/>
</dbReference>
<gene>
    <name evidence="3" type="ORF">RISW2_12390</name>
</gene>
<dbReference type="InterPro" id="IPR006016">
    <property type="entry name" value="UspA"/>
</dbReference>
<reference evidence="3 4" key="1">
    <citation type="submission" date="2014-01" db="EMBL/GenBank/DDBJ databases">
        <title>Roseivivax isoporae LMG 25204 Genome Sequencing.</title>
        <authorList>
            <person name="Lai Q."/>
            <person name="Li G."/>
            <person name="Shao Z."/>
        </authorList>
    </citation>
    <scope>NUCLEOTIDE SEQUENCE [LARGE SCALE GENOMIC DNA]</scope>
    <source>
        <strain evidence="3 4">LMG 25204</strain>
    </source>
</reference>
<dbReference type="EMBL" id="JAME01000003">
    <property type="protein sequence ID" value="ETX30462.1"/>
    <property type="molecule type" value="Genomic_DNA"/>
</dbReference>
<sequence>MFRHIMVPVDLANTDRLARALEVTADAARHYHARVTYVSASNTAPTEVADAPDEFRRKLGTFAAGQAQEHGIEAEGHALILPDARSDLDGALVETAREVGADLVIMASHDPGIVDHFWSSNGGAVARHSDASVMLVRGD</sequence>
<evidence type="ECO:0000313" key="3">
    <source>
        <dbReference type="EMBL" id="ETX30462.1"/>
    </source>
</evidence>
<dbReference type="Gene3D" id="3.40.50.620">
    <property type="entry name" value="HUPs"/>
    <property type="match status" value="1"/>
</dbReference>
<dbReference type="RefSeq" id="WP_043766147.1">
    <property type="nucleotide sequence ID" value="NZ_JAME01000003.1"/>
</dbReference>
<protein>
    <submittedName>
        <fullName evidence="3">Universal stress protein UspA</fullName>
    </submittedName>
</protein>
<comment type="caution">
    <text evidence="3">The sequence shown here is derived from an EMBL/GenBank/DDBJ whole genome shotgun (WGS) entry which is preliminary data.</text>
</comment>